<name>A0AAI9UQZ0_9PEZI</name>
<feature type="region of interest" description="Disordered" evidence="1">
    <location>
        <begin position="85"/>
        <end position="116"/>
    </location>
</feature>
<protein>
    <submittedName>
        <fullName evidence="2">Uncharacterized protein</fullName>
    </submittedName>
</protein>
<comment type="caution">
    <text evidence="2">The sequence shown here is derived from an EMBL/GenBank/DDBJ whole genome shotgun (WGS) entry which is preliminary data.</text>
</comment>
<evidence type="ECO:0000313" key="2">
    <source>
        <dbReference type="EMBL" id="KAK1461515.1"/>
    </source>
</evidence>
<dbReference type="Proteomes" id="UP001239795">
    <property type="component" value="Unassembled WGS sequence"/>
</dbReference>
<evidence type="ECO:0000256" key="1">
    <source>
        <dbReference type="SAM" id="MobiDB-lite"/>
    </source>
</evidence>
<dbReference type="EMBL" id="MLGG01000010">
    <property type="protein sequence ID" value="KAK1461515.1"/>
    <property type="molecule type" value="Genomic_DNA"/>
</dbReference>
<feature type="region of interest" description="Disordered" evidence="1">
    <location>
        <begin position="1"/>
        <end position="23"/>
    </location>
</feature>
<gene>
    <name evidence="2" type="ORF">CMEL01_14469</name>
</gene>
<organism evidence="2 3">
    <name type="scientific">Colletotrichum melonis</name>
    <dbReference type="NCBI Taxonomy" id="1209925"/>
    <lineage>
        <taxon>Eukaryota</taxon>
        <taxon>Fungi</taxon>
        <taxon>Dikarya</taxon>
        <taxon>Ascomycota</taxon>
        <taxon>Pezizomycotina</taxon>
        <taxon>Sordariomycetes</taxon>
        <taxon>Hypocreomycetidae</taxon>
        <taxon>Glomerellales</taxon>
        <taxon>Glomerellaceae</taxon>
        <taxon>Colletotrichum</taxon>
        <taxon>Colletotrichum acutatum species complex</taxon>
    </lineage>
</organism>
<evidence type="ECO:0000313" key="3">
    <source>
        <dbReference type="Proteomes" id="UP001239795"/>
    </source>
</evidence>
<dbReference type="AlphaFoldDB" id="A0AAI9UQZ0"/>
<proteinExistence type="predicted"/>
<keyword evidence="3" id="KW-1185">Reference proteome</keyword>
<reference evidence="2 3" key="1">
    <citation type="submission" date="2016-10" db="EMBL/GenBank/DDBJ databases">
        <title>The genome sequence of Colletotrichum fioriniae PJ7.</title>
        <authorList>
            <person name="Baroncelli R."/>
        </authorList>
    </citation>
    <scope>NUCLEOTIDE SEQUENCE [LARGE SCALE GENOMIC DNA]</scope>
    <source>
        <strain evidence="2">Col 31</strain>
    </source>
</reference>
<feature type="compositionally biased region" description="Basic and acidic residues" evidence="1">
    <location>
        <begin position="96"/>
        <end position="108"/>
    </location>
</feature>
<accession>A0AAI9UQZ0</accession>
<sequence length="116" mass="12588">MGEAAGTATTSSEDGPRTRAQPDRLHASLHLAHQVTSVGLGVRTCVSVIIPCNMSHELGISLLPGDVQKESVRRENSHLMILRPTTKASSSSPILSHREWQVPGDEKSTTGVRRRR</sequence>
<feature type="compositionally biased region" description="Basic and acidic residues" evidence="1">
    <location>
        <begin position="14"/>
        <end position="23"/>
    </location>
</feature>